<organism evidence="1 2">
    <name type="scientific">Rhamnella rubrinervis</name>
    <dbReference type="NCBI Taxonomy" id="2594499"/>
    <lineage>
        <taxon>Eukaryota</taxon>
        <taxon>Viridiplantae</taxon>
        <taxon>Streptophyta</taxon>
        <taxon>Embryophyta</taxon>
        <taxon>Tracheophyta</taxon>
        <taxon>Spermatophyta</taxon>
        <taxon>Magnoliopsida</taxon>
        <taxon>eudicotyledons</taxon>
        <taxon>Gunneridae</taxon>
        <taxon>Pentapetalae</taxon>
        <taxon>rosids</taxon>
        <taxon>fabids</taxon>
        <taxon>Rosales</taxon>
        <taxon>Rhamnaceae</taxon>
        <taxon>rhamnoid group</taxon>
        <taxon>Rhamneae</taxon>
        <taxon>Rhamnella</taxon>
    </lineage>
</organism>
<accession>A0A8K0HD38</accession>
<dbReference type="Proteomes" id="UP000796880">
    <property type="component" value="Unassembled WGS sequence"/>
</dbReference>
<proteinExistence type="predicted"/>
<evidence type="ECO:0000313" key="2">
    <source>
        <dbReference type="Proteomes" id="UP000796880"/>
    </source>
</evidence>
<name>A0A8K0HD38_9ROSA</name>
<gene>
    <name evidence="1" type="ORF">FNV43_RR06195</name>
</gene>
<protein>
    <submittedName>
        <fullName evidence="1">Uncharacterized protein</fullName>
    </submittedName>
</protein>
<reference evidence="1" key="1">
    <citation type="submission" date="2020-03" db="EMBL/GenBank/DDBJ databases">
        <title>A high-quality chromosome-level genome assembly of a woody plant with both climbing and erect habits, Rhamnella rubrinervis.</title>
        <authorList>
            <person name="Lu Z."/>
            <person name="Yang Y."/>
            <person name="Zhu X."/>
            <person name="Sun Y."/>
        </authorList>
    </citation>
    <scope>NUCLEOTIDE SEQUENCE</scope>
    <source>
        <strain evidence="1">BYM</strain>
        <tissue evidence="1">Leaf</tissue>
    </source>
</reference>
<comment type="caution">
    <text evidence="1">The sequence shown here is derived from an EMBL/GenBank/DDBJ whole genome shotgun (WGS) entry which is preliminary data.</text>
</comment>
<dbReference type="AlphaFoldDB" id="A0A8K0HD38"/>
<sequence length="130" mass="14702">MCLFLRAPCPGQPFPLHNRRESDKPFLRDSTIDALPSRLGHQALPSNLVLLLFRRRRTGLGNLKAFCSSKQKRCRHCQDTVSPMPRSYSMHIHHHPQSKGDTYHAVALTSSTLGSLKLDSANQNDDDKRV</sequence>
<keyword evidence="2" id="KW-1185">Reference proteome</keyword>
<dbReference type="EMBL" id="VOIH02000003">
    <property type="protein sequence ID" value="KAF3450115.1"/>
    <property type="molecule type" value="Genomic_DNA"/>
</dbReference>
<evidence type="ECO:0000313" key="1">
    <source>
        <dbReference type="EMBL" id="KAF3450115.1"/>
    </source>
</evidence>